<dbReference type="EMBL" id="APCN01003958">
    <property type="status" value="NOT_ANNOTATED_CDS"/>
    <property type="molecule type" value="Genomic_DNA"/>
</dbReference>
<reference evidence="3" key="1">
    <citation type="submission" date="2022-08" db="UniProtKB">
        <authorList>
            <consortium name="EnsemblMetazoa"/>
        </authorList>
    </citation>
    <scope>IDENTIFICATION</scope>
    <source>
        <strain evidence="3">Dongola</strain>
    </source>
</reference>
<dbReference type="VEuPathDB" id="VectorBase:AARA001020"/>
<dbReference type="Pfam" id="PF23309">
    <property type="entry name" value="DUF7083"/>
    <property type="match status" value="1"/>
</dbReference>
<evidence type="ECO:0000256" key="1">
    <source>
        <dbReference type="SAM" id="MobiDB-lite"/>
    </source>
</evidence>
<proteinExistence type="predicted"/>
<feature type="region of interest" description="Disordered" evidence="1">
    <location>
        <begin position="1"/>
        <end position="32"/>
    </location>
</feature>
<dbReference type="AlphaFoldDB" id="A0A182HIG0"/>
<dbReference type="Proteomes" id="UP000075840">
    <property type="component" value="Unassembled WGS sequence"/>
</dbReference>
<evidence type="ECO:0000313" key="4">
    <source>
        <dbReference type="Proteomes" id="UP000075840"/>
    </source>
</evidence>
<feature type="compositionally biased region" description="Low complexity" evidence="1">
    <location>
        <begin position="16"/>
        <end position="27"/>
    </location>
</feature>
<evidence type="ECO:0000313" key="3">
    <source>
        <dbReference type="EnsemblMetazoa" id="AARA001020-PA"/>
    </source>
</evidence>
<name>A0A182HIG0_ANOAR</name>
<feature type="region of interest" description="Disordered" evidence="1">
    <location>
        <begin position="64"/>
        <end position="110"/>
    </location>
</feature>
<protein>
    <recommendedName>
        <fullName evidence="2">DUF7083 domain-containing protein</fullName>
    </recommendedName>
</protein>
<accession>A0A182HIG0</accession>
<dbReference type="EnsemblMetazoa" id="AARA001020-RA">
    <property type="protein sequence ID" value="AARA001020-PA"/>
    <property type="gene ID" value="AARA001020"/>
</dbReference>
<dbReference type="VEuPathDB" id="VectorBase:AARA21_007032"/>
<organism evidence="3 4">
    <name type="scientific">Anopheles arabiensis</name>
    <name type="common">Mosquito</name>
    <dbReference type="NCBI Taxonomy" id="7173"/>
    <lineage>
        <taxon>Eukaryota</taxon>
        <taxon>Metazoa</taxon>
        <taxon>Ecdysozoa</taxon>
        <taxon>Arthropoda</taxon>
        <taxon>Hexapoda</taxon>
        <taxon>Insecta</taxon>
        <taxon>Pterygota</taxon>
        <taxon>Neoptera</taxon>
        <taxon>Endopterygota</taxon>
        <taxon>Diptera</taxon>
        <taxon>Nematocera</taxon>
        <taxon>Culicoidea</taxon>
        <taxon>Culicidae</taxon>
        <taxon>Anophelinae</taxon>
        <taxon>Anopheles</taxon>
    </lineage>
</organism>
<sequence length="205" mass="22339">MSSEETGAMDEEMRRSSLGLASASGGLIPQNGAMLQPNVHLLGDQRILGGMQRSEDAAPLQIRAQPPSQSGSLPLFHGGQAPLLSAPTAPSQSAPAQQHQSTGPYLSGSDNTMMQTLQQLQKQMAQQQQLISASTAAVHPEQIIDTLARNITEFRYDEEGGVTFGGWFARYEELFRKDAERIDEAAKVRLLMRKLGPVEHDREKS</sequence>
<evidence type="ECO:0000259" key="2">
    <source>
        <dbReference type="Pfam" id="PF23309"/>
    </source>
</evidence>
<keyword evidence="4" id="KW-1185">Reference proteome</keyword>
<feature type="compositionally biased region" description="Low complexity" evidence="1">
    <location>
        <begin position="80"/>
        <end position="102"/>
    </location>
</feature>
<feature type="domain" description="DUF7083" evidence="2">
    <location>
        <begin position="144"/>
        <end position="201"/>
    </location>
</feature>
<dbReference type="InterPro" id="IPR055510">
    <property type="entry name" value="DUF7083"/>
</dbReference>